<name>A0ABN6SHG1_9BIFI</name>
<evidence type="ECO:0000313" key="2">
    <source>
        <dbReference type="Proteomes" id="UP001321748"/>
    </source>
</evidence>
<reference evidence="1 2" key="1">
    <citation type="journal article" date="2023" name="Microbiol. Spectr.">
        <title>Symbiosis of Carpenter Bees with Uncharacterized Lactic Acid Bacteria Showing NAD Auxotrophy.</title>
        <authorList>
            <person name="Kawasaki S."/>
            <person name="Ozawa K."/>
            <person name="Mori T."/>
            <person name="Yamamoto A."/>
            <person name="Ito M."/>
            <person name="Ohkuma M."/>
            <person name="Sakamoto M."/>
            <person name="Matsutani M."/>
        </authorList>
    </citation>
    <scope>NUCLEOTIDE SEQUENCE [LARGE SCALE GENOMIC DNA]</scope>
    <source>
        <strain evidence="1 2">KimH</strain>
    </source>
</reference>
<evidence type="ECO:0000313" key="1">
    <source>
        <dbReference type="EMBL" id="BDR54647.1"/>
    </source>
</evidence>
<proteinExistence type="predicted"/>
<dbReference type="EMBL" id="AP026800">
    <property type="protein sequence ID" value="BDR54647.1"/>
    <property type="molecule type" value="Genomic_DNA"/>
</dbReference>
<gene>
    <name evidence="1" type="ORF">KIMH_07580</name>
</gene>
<protein>
    <submittedName>
        <fullName evidence="1">Uncharacterized protein</fullName>
    </submittedName>
</protein>
<keyword evidence="2" id="KW-1185">Reference proteome</keyword>
<organism evidence="1 2">
    <name type="scientific">Bombiscardovia apis</name>
    <dbReference type="NCBI Taxonomy" id="2932182"/>
    <lineage>
        <taxon>Bacteria</taxon>
        <taxon>Bacillati</taxon>
        <taxon>Actinomycetota</taxon>
        <taxon>Actinomycetes</taxon>
        <taxon>Bifidobacteriales</taxon>
        <taxon>Bifidobacteriaceae</taxon>
        <taxon>Bombiscardovia</taxon>
    </lineage>
</organism>
<dbReference type="Proteomes" id="UP001321748">
    <property type="component" value="Chromosome"/>
</dbReference>
<accession>A0ABN6SHG1</accession>
<sequence>MDLDADDAVEDDGAQFLVEHVAFPDGIPGCVGQEGQFAFSVACHRSEERIPVALEAVVADQVYALGKVLDADTRQSVPYEELGKVHGAAVWVAGVWVSLAMVVEAMCPPGKKIPP</sequence>